<dbReference type="NCBIfam" id="NF002345">
    <property type="entry name" value="PRK01305.2-2"/>
    <property type="match status" value="1"/>
</dbReference>
<dbReference type="Pfam" id="PF04377">
    <property type="entry name" value="ATE_C"/>
    <property type="match status" value="1"/>
</dbReference>
<comment type="function">
    <text evidence="4">Functions in the N-end rule pathway of protein degradation where it conjugates Leu from its aminoacyl-tRNA to the N-termini of proteins containing an N-terminal aspartate or glutamate.</text>
</comment>
<accession>A0A1Y0D7H7</accession>
<keyword evidence="8" id="KW-1185">Reference proteome</keyword>
<dbReference type="SUPFAM" id="SSF55729">
    <property type="entry name" value="Acyl-CoA N-acyltransferases (Nat)"/>
    <property type="match status" value="1"/>
</dbReference>
<evidence type="ECO:0000313" key="8">
    <source>
        <dbReference type="Proteomes" id="UP000243937"/>
    </source>
</evidence>
<gene>
    <name evidence="4" type="primary">bpt</name>
    <name evidence="7" type="ORF">CBP31_13405</name>
</gene>
<evidence type="ECO:0000313" key="7">
    <source>
        <dbReference type="EMBL" id="ART83498.1"/>
    </source>
</evidence>
<evidence type="ECO:0000256" key="1">
    <source>
        <dbReference type="ARBA" id="ARBA00022490"/>
    </source>
</evidence>
<protein>
    <recommendedName>
        <fullName evidence="4">Aspartate/glutamate leucyltransferase</fullName>
        <ecNumber evidence="4">2.3.2.29</ecNumber>
    </recommendedName>
</protein>
<dbReference type="InterPro" id="IPR016181">
    <property type="entry name" value="Acyl_CoA_acyltransferase"/>
</dbReference>
<keyword evidence="1 4" id="KW-0963">Cytoplasm</keyword>
<dbReference type="GO" id="GO:0008914">
    <property type="term" value="F:leucyl-tRNA--protein transferase activity"/>
    <property type="evidence" value="ECO:0007669"/>
    <property type="project" value="UniProtKB-UniRule"/>
</dbReference>
<dbReference type="HAMAP" id="MF_00689">
    <property type="entry name" value="Bpt"/>
    <property type="match status" value="1"/>
</dbReference>
<dbReference type="InterPro" id="IPR007472">
    <property type="entry name" value="N-end_Aminoacyl_Trfase_C"/>
</dbReference>
<dbReference type="Pfam" id="PF04376">
    <property type="entry name" value="ATE_N"/>
    <property type="match status" value="1"/>
</dbReference>
<dbReference type="KEGG" id="opf:CBP31_13405"/>
<dbReference type="InterPro" id="IPR017138">
    <property type="entry name" value="Asp_Glu_LeuTrfase"/>
</dbReference>
<evidence type="ECO:0000256" key="4">
    <source>
        <dbReference type="HAMAP-Rule" id="MF_00689"/>
    </source>
</evidence>
<sequence>MMKEVNLKVGLTPPHACSYLPQQQEQLLVLLDKNRLNAQDYEQLLSAGFRRSGSDIYRPHCQGCTACQSLRIDVAHFAPTRSQKRIARNNRDIEITVSDSDHPAYFELYQRYINQRHLDGAMYPASHGQYEGFVLCDWLPPTFIEFRLEKKLVAVAVTDTLSQSMSAMYTFFEPALAHRSLGTFAVLTQLKIAQKTAKQWLYLGYQVDECAKMNYKQHFRPHQRLIAGTWHGMKD</sequence>
<evidence type="ECO:0000256" key="2">
    <source>
        <dbReference type="ARBA" id="ARBA00022679"/>
    </source>
</evidence>
<name>A0A1Y0D7H7_9GAMM</name>
<evidence type="ECO:0000259" key="6">
    <source>
        <dbReference type="Pfam" id="PF04377"/>
    </source>
</evidence>
<dbReference type="GO" id="GO:0005737">
    <property type="term" value="C:cytoplasm"/>
    <property type="evidence" value="ECO:0007669"/>
    <property type="project" value="UniProtKB-SubCell"/>
</dbReference>
<dbReference type="Proteomes" id="UP000243937">
    <property type="component" value="Chromosome"/>
</dbReference>
<dbReference type="NCBIfam" id="NF002346">
    <property type="entry name" value="PRK01305.2-3"/>
    <property type="match status" value="1"/>
</dbReference>
<evidence type="ECO:0000259" key="5">
    <source>
        <dbReference type="Pfam" id="PF04376"/>
    </source>
</evidence>
<feature type="domain" description="N-end aminoacyl transferase N-terminal" evidence="5">
    <location>
        <begin position="15"/>
        <end position="85"/>
    </location>
</feature>
<dbReference type="InterPro" id="IPR030700">
    <property type="entry name" value="N-end_Aminoacyl_Trfase"/>
</dbReference>
<dbReference type="PANTHER" id="PTHR21367">
    <property type="entry name" value="ARGININE-TRNA-PROTEIN TRANSFERASE 1"/>
    <property type="match status" value="1"/>
</dbReference>
<dbReference type="RefSeq" id="WP_169713026.1">
    <property type="nucleotide sequence ID" value="NZ_CP021377.1"/>
</dbReference>
<reference evidence="7 8" key="1">
    <citation type="journal article" date="2014" name="Int. J. Syst. Evol. Microbiol.">
        <title>Oceanisphaera profunda sp. nov., a marine bacterium isolated from deep-sea sediment, and emended description of the genus Oceanisphaera.</title>
        <authorList>
            <person name="Xu Z."/>
            <person name="Zhang X.Y."/>
            <person name="Su H.N."/>
            <person name="Yu Z.C."/>
            <person name="Liu C."/>
            <person name="Li H."/>
            <person name="Chen X.L."/>
            <person name="Song X.Y."/>
            <person name="Xie B.B."/>
            <person name="Qin Q.L."/>
            <person name="Zhou B.C."/>
            <person name="Shi M."/>
            <person name="Huang Y."/>
            <person name="Zhang Y.Z."/>
        </authorList>
    </citation>
    <scope>NUCLEOTIDE SEQUENCE [LARGE SCALE GENOMIC DNA]</scope>
    <source>
        <strain evidence="7 8">SM1222</strain>
    </source>
</reference>
<dbReference type="PIRSF" id="PIRSF037208">
    <property type="entry name" value="ATE_pro_prd"/>
    <property type="match status" value="1"/>
</dbReference>
<dbReference type="GO" id="GO:0004057">
    <property type="term" value="F:arginyl-tRNA--protein transferase activity"/>
    <property type="evidence" value="ECO:0007669"/>
    <property type="project" value="InterPro"/>
</dbReference>
<evidence type="ECO:0000256" key="3">
    <source>
        <dbReference type="ARBA" id="ARBA00023315"/>
    </source>
</evidence>
<feature type="domain" description="N-end rule aminoacyl transferase C-terminal" evidence="6">
    <location>
        <begin position="105"/>
        <end position="225"/>
    </location>
</feature>
<keyword evidence="2 4" id="KW-0808">Transferase</keyword>
<proteinExistence type="inferred from homology"/>
<comment type="subcellular location">
    <subcellularLocation>
        <location evidence="4">Cytoplasm</location>
    </subcellularLocation>
</comment>
<keyword evidence="3 4" id="KW-0012">Acyltransferase</keyword>
<dbReference type="EC" id="2.3.2.29" evidence="4"/>
<dbReference type="AlphaFoldDB" id="A0A1Y0D7H7"/>
<dbReference type="EMBL" id="CP021377">
    <property type="protein sequence ID" value="ART83498.1"/>
    <property type="molecule type" value="Genomic_DNA"/>
</dbReference>
<dbReference type="GO" id="GO:0071596">
    <property type="term" value="P:ubiquitin-dependent protein catabolic process via the N-end rule pathway"/>
    <property type="evidence" value="ECO:0007669"/>
    <property type="project" value="InterPro"/>
</dbReference>
<comment type="catalytic activity">
    <reaction evidence="4">
        <text>N-terminal L-glutamyl-[protein] + L-leucyl-tRNA(Leu) = N-terminal L-leucyl-L-glutamyl-[protein] + tRNA(Leu) + H(+)</text>
        <dbReference type="Rhea" id="RHEA:50412"/>
        <dbReference type="Rhea" id="RHEA-COMP:9613"/>
        <dbReference type="Rhea" id="RHEA-COMP:9622"/>
        <dbReference type="Rhea" id="RHEA-COMP:12664"/>
        <dbReference type="Rhea" id="RHEA-COMP:12668"/>
        <dbReference type="ChEBI" id="CHEBI:15378"/>
        <dbReference type="ChEBI" id="CHEBI:64721"/>
        <dbReference type="ChEBI" id="CHEBI:78442"/>
        <dbReference type="ChEBI" id="CHEBI:78494"/>
        <dbReference type="ChEBI" id="CHEBI:133041"/>
        <dbReference type="EC" id="2.3.2.29"/>
    </reaction>
</comment>
<dbReference type="NCBIfam" id="NF002341">
    <property type="entry name" value="PRK01305.1-1"/>
    <property type="match status" value="1"/>
</dbReference>
<dbReference type="NCBIfam" id="NF002342">
    <property type="entry name" value="PRK01305.1-3"/>
    <property type="match status" value="1"/>
</dbReference>
<dbReference type="PANTHER" id="PTHR21367:SF1">
    <property type="entry name" value="ARGINYL-TRNA--PROTEIN TRANSFERASE 1"/>
    <property type="match status" value="1"/>
</dbReference>
<comment type="similarity">
    <text evidence="4">Belongs to the R-transferase family. Bpt subfamily.</text>
</comment>
<dbReference type="InterPro" id="IPR007471">
    <property type="entry name" value="N-end_Aminoacyl_Trfase_N"/>
</dbReference>
<organism evidence="7 8">
    <name type="scientific">Oceanisphaera profunda</name>
    <dbReference type="NCBI Taxonomy" id="1416627"/>
    <lineage>
        <taxon>Bacteria</taxon>
        <taxon>Pseudomonadati</taxon>
        <taxon>Pseudomonadota</taxon>
        <taxon>Gammaproteobacteria</taxon>
        <taxon>Aeromonadales</taxon>
        <taxon>Aeromonadaceae</taxon>
        <taxon>Oceanisphaera</taxon>
    </lineage>
</organism>
<comment type="catalytic activity">
    <reaction evidence="4">
        <text>N-terminal L-aspartyl-[protein] + L-leucyl-tRNA(Leu) = N-terminal L-leucyl-L-aspartyl-[protein] + tRNA(Leu) + H(+)</text>
        <dbReference type="Rhea" id="RHEA:50420"/>
        <dbReference type="Rhea" id="RHEA-COMP:9613"/>
        <dbReference type="Rhea" id="RHEA-COMP:9622"/>
        <dbReference type="Rhea" id="RHEA-COMP:12669"/>
        <dbReference type="Rhea" id="RHEA-COMP:12674"/>
        <dbReference type="ChEBI" id="CHEBI:15378"/>
        <dbReference type="ChEBI" id="CHEBI:64720"/>
        <dbReference type="ChEBI" id="CHEBI:78442"/>
        <dbReference type="ChEBI" id="CHEBI:78494"/>
        <dbReference type="ChEBI" id="CHEBI:133042"/>
        <dbReference type="EC" id="2.3.2.29"/>
    </reaction>
</comment>